<protein>
    <submittedName>
        <fullName evidence="2">Uncharacterized protein</fullName>
    </submittedName>
</protein>
<dbReference type="AlphaFoldDB" id="A0A8S9JG72"/>
<proteinExistence type="predicted"/>
<evidence type="ECO:0000256" key="1">
    <source>
        <dbReference type="SAM" id="MobiDB-lite"/>
    </source>
</evidence>
<dbReference type="Proteomes" id="UP000712281">
    <property type="component" value="Unassembled WGS sequence"/>
</dbReference>
<evidence type="ECO:0000313" key="3">
    <source>
        <dbReference type="Proteomes" id="UP000712281"/>
    </source>
</evidence>
<name>A0A8S9JG72_BRACR</name>
<sequence>MISKASSSTSTNSSIPSSSRVYLSPPLFLLLPLIQSLHKTFDNSDPDSIPKISLAQILNFVWKVPCFGFSVVSIHLRIVYPRRINLCTRSWRERRVLFVGSLWTQSPNGRVSASGSGGSLITIFAGFRFTGSGGFYSTVLRRLLIGVIWRLMFSFNDLIGLVDVGVPSRLFAGSAVIMSDAGAGSSQGGGSQGGGQQVDLGRSIYQPVVHEDDVEDLDGDQPIRKGSKRKNCGPLDKFVMSLPPDILKGGKDMKGVFGACDKDLRDKVCEGISRWFKDAGILFDAASHDSFNEMTELIGQYGMRLKPLSQYALWFSLLQKEVANVQAELVPNREEWAVKGCSIILEIEKKSVRSLVRKSERFWRHGAKCHMARTSTLRDPIARRAMIMSDSGAGSSQGGGSQGGGQQVDPGRSIYQPVAHEDDAADLDGDRPIRKGSKRKNCGPLDKFVMSLPPDILKGGKDMKGVFGACDKDLRDKSKRYGPLPSHLELVDEDDDVEEELGEDYLFLLPVDKALALKRHGAMS</sequence>
<comment type="caution">
    <text evidence="2">The sequence shown here is derived from an EMBL/GenBank/DDBJ whole genome shotgun (WGS) entry which is preliminary data.</text>
</comment>
<organism evidence="2 3">
    <name type="scientific">Brassica cretica</name>
    <name type="common">Mustard</name>
    <dbReference type="NCBI Taxonomy" id="69181"/>
    <lineage>
        <taxon>Eukaryota</taxon>
        <taxon>Viridiplantae</taxon>
        <taxon>Streptophyta</taxon>
        <taxon>Embryophyta</taxon>
        <taxon>Tracheophyta</taxon>
        <taxon>Spermatophyta</taxon>
        <taxon>Magnoliopsida</taxon>
        <taxon>eudicotyledons</taxon>
        <taxon>Gunneridae</taxon>
        <taxon>Pentapetalae</taxon>
        <taxon>rosids</taxon>
        <taxon>malvids</taxon>
        <taxon>Brassicales</taxon>
        <taxon>Brassicaceae</taxon>
        <taxon>Brassiceae</taxon>
        <taxon>Brassica</taxon>
    </lineage>
</organism>
<gene>
    <name evidence="2" type="ORF">F2Q68_00001832</name>
</gene>
<reference evidence="2" key="1">
    <citation type="submission" date="2019-12" db="EMBL/GenBank/DDBJ databases">
        <title>Genome sequencing and annotation of Brassica cretica.</title>
        <authorList>
            <person name="Studholme D.J."/>
            <person name="Sarris P.F."/>
        </authorList>
    </citation>
    <scope>NUCLEOTIDE SEQUENCE</scope>
    <source>
        <strain evidence="2">PFS-001/15</strain>
        <tissue evidence="2">Leaf</tissue>
    </source>
</reference>
<evidence type="ECO:0000313" key="2">
    <source>
        <dbReference type="EMBL" id="KAF2581570.1"/>
    </source>
</evidence>
<accession>A0A8S9JG72</accession>
<feature type="region of interest" description="Disordered" evidence="1">
    <location>
        <begin position="390"/>
        <end position="440"/>
    </location>
</feature>
<feature type="compositionally biased region" description="Gly residues" evidence="1">
    <location>
        <begin position="395"/>
        <end position="406"/>
    </location>
</feature>
<dbReference type="EMBL" id="QGKW02001660">
    <property type="protein sequence ID" value="KAF2581570.1"/>
    <property type="molecule type" value="Genomic_DNA"/>
</dbReference>